<sequence length="479" mass="54839">MTKSEKLNQTPSLLEPESTGGDIASTGMDFQAYLLLCKIPYWLSYEGFTSCIWESIGDIEARFFDPENGEVREAIEAKNHSVAKTEFWSEIERFRQMDEGSPGTYRWFTLSCPGLSKELQPLVNGLRRLRDPYSFYSDSSGVIRNSYEQYKQRVIKLGQDEQMASFLFNKVSIEDKWGSLNEQSKGMFNDYFSDYQSEYNLRKSDLDNVYTSLHQLVRSQKNNPVTRKELRQAINSTLAIGDIPKKPAYIYTANNQLIETKKDITFDWHVYFGGKERKYPGPTEWDNKMKKIDLTRKWIEENRSSRNIYLSGHRRISSSFALGAIFSAVSGFIVSIVQREGQVWSTNDYPTNDTPDYNFLLKYVEGEGDELVVTIGVTRESIEDEVKVYLNEELDANLPQLHLYSKEPIVSAAQANKAANNIKSAIKSQLGINQSTKIHLFYAGPGHLALFIGHRWNALPPSQCYEWVNTGKYVPSCTI</sequence>
<evidence type="ECO:0000259" key="2">
    <source>
        <dbReference type="Pfam" id="PF18145"/>
    </source>
</evidence>
<dbReference type="InterPro" id="IPR040836">
    <property type="entry name" value="SAVED"/>
</dbReference>
<protein>
    <recommendedName>
        <fullName evidence="2">SMODS-associated and fused to various effectors domain-containing protein</fullName>
    </recommendedName>
</protein>
<comment type="caution">
    <text evidence="3">The sequence shown here is derived from an EMBL/GenBank/DDBJ whole genome shotgun (WGS) entry which is preliminary data.</text>
</comment>
<dbReference type="EMBL" id="BMOS01000015">
    <property type="protein sequence ID" value="GGN59624.1"/>
    <property type="molecule type" value="Genomic_DNA"/>
</dbReference>
<accession>A0A917XZK2</accession>
<dbReference type="Pfam" id="PF18145">
    <property type="entry name" value="SAVED"/>
    <property type="match status" value="1"/>
</dbReference>
<dbReference type="RefSeq" id="WP_188857487.1">
    <property type="nucleotide sequence ID" value="NZ_BMOS01000015.1"/>
</dbReference>
<feature type="domain" description="SMODS-associated and fused to various effectors" evidence="2">
    <location>
        <begin position="294"/>
        <end position="479"/>
    </location>
</feature>
<organism evidence="3 4">
    <name type="scientific">Oceanobacillus indicireducens</name>
    <dbReference type="NCBI Taxonomy" id="1004261"/>
    <lineage>
        <taxon>Bacteria</taxon>
        <taxon>Bacillati</taxon>
        <taxon>Bacillota</taxon>
        <taxon>Bacilli</taxon>
        <taxon>Bacillales</taxon>
        <taxon>Bacillaceae</taxon>
        <taxon>Oceanobacillus</taxon>
    </lineage>
</organism>
<dbReference type="Proteomes" id="UP000624041">
    <property type="component" value="Unassembled WGS sequence"/>
</dbReference>
<dbReference type="NCBIfam" id="NF033611">
    <property type="entry name" value="SAVED"/>
    <property type="match status" value="1"/>
</dbReference>
<name>A0A917XZK2_9BACI</name>
<reference evidence="3" key="2">
    <citation type="submission" date="2020-09" db="EMBL/GenBank/DDBJ databases">
        <authorList>
            <person name="Sun Q."/>
            <person name="Ohkuma M."/>
        </authorList>
    </citation>
    <scope>NUCLEOTIDE SEQUENCE</scope>
    <source>
        <strain evidence="3">JCM 17251</strain>
    </source>
</reference>
<proteinExistence type="predicted"/>
<evidence type="ECO:0000313" key="4">
    <source>
        <dbReference type="Proteomes" id="UP000624041"/>
    </source>
</evidence>
<gene>
    <name evidence="3" type="ORF">GCM10007971_22950</name>
</gene>
<feature type="region of interest" description="Disordered" evidence="1">
    <location>
        <begin position="1"/>
        <end position="20"/>
    </location>
</feature>
<evidence type="ECO:0000313" key="3">
    <source>
        <dbReference type="EMBL" id="GGN59624.1"/>
    </source>
</evidence>
<dbReference type="AlphaFoldDB" id="A0A917XZK2"/>
<reference evidence="3" key="1">
    <citation type="journal article" date="2014" name="Int. J. Syst. Evol. Microbiol.">
        <title>Complete genome sequence of Corynebacterium casei LMG S-19264T (=DSM 44701T), isolated from a smear-ripened cheese.</title>
        <authorList>
            <consortium name="US DOE Joint Genome Institute (JGI-PGF)"/>
            <person name="Walter F."/>
            <person name="Albersmeier A."/>
            <person name="Kalinowski J."/>
            <person name="Ruckert C."/>
        </authorList>
    </citation>
    <scope>NUCLEOTIDE SEQUENCE</scope>
    <source>
        <strain evidence="3">JCM 17251</strain>
    </source>
</reference>
<evidence type="ECO:0000256" key="1">
    <source>
        <dbReference type="SAM" id="MobiDB-lite"/>
    </source>
</evidence>
<keyword evidence="4" id="KW-1185">Reference proteome</keyword>